<evidence type="ECO:0000313" key="2">
    <source>
        <dbReference type="Proteomes" id="UP000076555"/>
    </source>
</evidence>
<comment type="caution">
    <text evidence="1">The sequence shown here is derived from an EMBL/GenBank/DDBJ whole genome shotgun (WGS) entry which is preliminary data.</text>
</comment>
<dbReference type="EMBL" id="LWAJ01000264">
    <property type="protein sequence ID" value="KZL48084.1"/>
    <property type="molecule type" value="Genomic_DNA"/>
</dbReference>
<evidence type="ECO:0000313" key="1">
    <source>
        <dbReference type="EMBL" id="KZL48084.1"/>
    </source>
</evidence>
<dbReference type="RefSeq" id="WP_063874180.1">
    <property type="nucleotide sequence ID" value="NZ_CAWMRI010000264.1"/>
</dbReference>
<sequence length="100" mass="11550">MKSNHISAERQLQESLWRELTEEETEKVQGGFGFLLFDRNRFRNLLFNLLSQITARVREVGVQNMITPGNESFSVERTKTIIVENGETIFSEQTEEITVG</sequence>
<organism evidence="1 2">
    <name type="scientific">Nodularia spumigena CENA596</name>
    <dbReference type="NCBI Taxonomy" id="1819295"/>
    <lineage>
        <taxon>Bacteria</taxon>
        <taxon>Bacillati</taxon>
        <taxon>Cyanobacteriota</taxon>
        <taxon>Cyanophyceae</taxon>
        <taxon>Nostocales</taxon>
        <taxon>Nodulariaceae</taxon>
        <taxon>Nodularia</taxon>
    </lineage>
</organism>
<dbReference type="AlphaFoldDB" id="A0A166I914"/>
<reference evidence="1 2" key="1">
    <citation type="submission" date="2016-04" db="EMBL/GenBank/DDBJ databases">
        <title>Draft Genome Assembly of the Bloom-forming Cyanobacterium Nodularia spumigena Strain CENA596 in Shrimp Production Ponds.</title>
        <authorList>
            <person name="Popin R.V."/>
            <person name="Rigonato J."/>
            <person name="Abreu V.A."/>
            <person name="Andreote A.P."/>
            <person name="Silveira S.B."/>
            <person name="Odebrecht C."/>
            <person name="Fiore M.F."/>
        </authorList>
    </citation>
    <scope>NUCLEOTIDE SEQUENCE [LARGE SCALE GENOMIC DNA]</scope>
    <source>
        <strain evidence="1 2">CENA596</strain>
    </source>
</reference>
<proteinExistence type="predicted"/>
<accession>A0A166I914</accession>
<name>A0A166I914_NODSP</name>
<gene>
    <name evidence="1" type="ORF">A2T98_19390</name>
</gene>
<dbReference type="Proteomes" id="UP000076555">
    <property type="component" value="Unassembled WGS sequence"/>
</dbReference>
<protein>
    <submittedName>
        <fullName evidence="1">Uncharacterized protein</fullName>
    </submittedName>
</protein>